<keyword evidence="1" id="KW-0812">Transmembrane</keyword>
<keyword evidence="1" id="KW-0472">Membrane</keyword>
<reference evidence="3" key="1">
    <citation type="submission" date="2022-11" db="UniProtKB">
        <authorList>
            <consortium name="WormBaseParasite"/>
        </authorList>
    </citation>
    <scope>IDENTIFICATION</scope>
</reference>
<accession>A0A915E052</accession>
<feature type="transmembrane region" description="Helical" evidence="1">
    <location>
        <begin position="185"/>
        <end position="207"/>
    </location>
</feature>
<dbReference type="AlphaFoldDB" id="A0A915E052"/>
<organism evidence="2 3">
    <name type="scientific">Ditylenchus dipsaci</name>
    <dbReference type="NCBI Taxonomy" id="166011"/>
    <lineage>
        <taxon>Eukaryota</taxon>
        <taxon>Metazoa</taxon>
        <taxon>Ecdysozoa</taxon>
        <taxon>Nematoda</taxon>
        <taxon>Chromadorea</taxon>
        <taxon>Rhabditida</taxon>
        <taxon>Tylenchina</taxon>
        <taxon>Tylenchomorpha</taxon>
        <taxon>Sphaerularioidea</taxon>
        <taxon>Anguinidae</taxon>
        <taxon>Anguininae</taxon>
        <taxon>Ditylenchus</taxon>
    </lineage>
</organism>
<feature type="transmembrane region" description="Helical" evidence="1">
    <location>
        <begin position="34"/>
        <end position="52"/>
    </location>
</feature>
<dbReference type="PANTHER" id="PTHR12246">
    <property type="entry name" value="PALMITOYLTRANSFERASE ZDHHC16"/>
    <property type="match status" value="1"/>
</dbReference>
<sequence>MVASLSYLCICCVAYYAFVYQYCFVLVNIIAIKVVCLVIYHVILVLFFWSYYQTVTTPLALVPKKVLLPEDVKEELRNVLDYPGYQEATVLILNRFAIQLKTTLNNVSYEGGPRRCEKCVNQCIKPDRTHHCSICKVCILKYDHHCLGLIPVSIMRITSSSFSYCSTDSSCAFHVGIYCALLRCFLAHVLCLFFVSILFGSPISCLLGDHLYLIKLNQTTPESTGHRCSAMVQIIQLIIWGCGTIFGKSSGLVLGCGFSNLLFARRWYRILSEALCSQCDERLFNASFYASVQ</sequence>
<dbReference type="PROSITE" id="PS50216">
    <property type="entry name" value="DHHC"/>
    <property type="match status" value="1"/>
</dbReference>
<protein>
    <submittedName>
        <fullName evidence="3">Protein S-acyltransferase</fullName>
    </submittedName>
</protein>
<dbReference type="Proteomes" id="UP000887574">
    <property type="component" value="Unplaced"/>
</dbReference>
<proteinExistence type="predicted"/>
<name>A0A915E052_9BILA</name>
<dbReference type="WBParaSite" id="jg25047">
    <property type="protein sequence ID" value="jg25047"/>
    <property type="gene ID" value="jg25047"/>
</dbReference>
<feature type="transmembrane region" description="Helical" evidence="1">
    <location>
        <begin position="6"/>
        <end position="27"/>
    </location>
</feature>
<dbReference type="GO" id="GO:0016409">
    <property type="term" value="F:palmitoyltransferase activity"/>
    <property type="evidence" value="ECO:0007669"/>
    <property type="project" value="InterPro"/>
</dbReference>
<evidence type="ECO:0000313" key="3">
    <source>
        <dbReference type="WBParaSite" id="jg25047"/>
    </source>
</evidence>
<keyword evidence="2" id="KW-1185">Reference proteome</keyword>
<evidence type="ECO:0000256" key="1">
    <source>
        <dbReference type="SAM" id="Phobius"/>
    </source>
</evidence>
<dbReference type="InterPro" id="IPR039859">
    <property type="entry name" value="PFA4/ZDH16/20/ERF2-like"/>
</dbReference>
<evidence type="ECO:0000313" key="2">
    <source>
        <dbReference type="Proteomes" id="UP000887574"/>
    </source>
</evidence>
<keyword evidence="1" id="KW-1133">Transmembrane helix</keyword>